<dbReference type="Pfam" id="PF00528">
    <property type="entry name" value="BPD_transp_1"/>
    <property type="match status" value="1"/>
</dbReference>
<feature type="transmembrane region" description="Helical" evidence="7">
    <location>
        <begin position="134"/>
        <end position="163"/>
    </location>
</feature>
<keyword evidence="6 7" id="KW-0472">Membrane</keyword>
<keyword evidence="4 7" id="KW-0812">Transmembrane</keyword>
<dbReference type="CDD" id="cd06261">
    <property type="entry name" value="TM_PBP2"/>
    <property type="match status" value="1"/>
</dbReference>
<dbReference type="RefSeq" id="WP_190913850.1">
    <property type="nucleotide sequence ID" value="NZ_JACXIZ010000004.1"/>
</dbReference>
<evidence type="ECO:0000256" key="5">
    <source>
        <dbReference type="ARBA" id="ARBA00022989"/>
    </source>
</evidence>
<comment type="similarity">
    <text evidence="7">Belongs to the binding-protein-dependent transport system permease family.</text>
</comment>
<comment type="subcellular location">
    <subcellularLocation>
        <location evidence="1 7">Cell membrane</location>
        <topology evidence="1 7">Multi-pass membrane protein</topology>
    </subcellularLocation>
</comment>
<dbReference type="Proteomes" id="UP000621560">
    <property type="component" value="Unassembled WGS sequence"/>
</dbReference>
<dbReference type="InterPro" id="IPR035906">
    <property type="entry name" value="MetI-like_sf"/>
</dbReference>
<dbReference type="GO" id="GO:0055085">
    <property type="term" value="P:transmembrane transport"/>
    <property type="evidence" value="ECO:0007669"/>
    <property type="project" value="InterPro"/>
</dbReference>
<proteinExistence type="inferred from homology"/>
<feature type="transmembrane region" description="Helical" evidence="7">
    <location>
        <begin position="99"/>
        <end position="122"/>
    </location>
</feature>
<evidence type="ECO:0000256" key="1">
    <source>
        <dbReference type="ARBA" id="ARBA00004651"/>
    </source>
</evidence>
<gene>
    <name evidence="9" type="ORF">IDH44_01010</name>
</gene>
<evidence type="ECO:0000256" key="6">
    <source>
        <dbReference type="ARBA" id="ARBA00023136"/>
    </source>
</evidence>
<evidence type="ECO:0000256" key="3">
    <source>
        <dbReference type="ARBA" id="ARBA00022475"/>
    </source>
</evidence>
<dbReference type="InterPro" id="IPR000515">
    <property type="entry name" value="MetI-like"/>
</dbReference>
<evidence type="ECO:0000313" key="9">
    <source>
        <dbReference type="EMBL" id="MBD2843755.1"/>
    </source>
</evidence>
<keyword evidence="2 7" id="KW-0813">Transport</keyword>
<keyword evidence="3" id="KW-1003">Cell membrane</keyword>
<accession>A0A927BQ83</accession>
<dbReference type="SUPFAM" id="SSF161098">
    <property type="entry name" value="MetI-like"/>
    <property type="match status" value="1"/>
</dbReference>
<dbReference type="PANTHER" id="PTHR43163:SF6">
    <property type="entry name" value="DIPEPTIDE TRANSPORT SYSTEM PERMEASE PROTEIN DPPB-RELATED"/>
    <property type="match status" value="1"/>
</dbReference>
<comment type="caution">
    <text evidence="9">The sequence shown here is derived from an EMBL/GenBank/DDBJ whole genome shotgun (WGS) entry which is preliminary data.</text>
</comment>
<dbReference type="AlphaFoldDB" id="A0A927BQ83"/>
<sequence>MKEYLVKKAWQLIPTVLGVVTLVFIVMRLIPGDATSHMAGDNLSGDALNAMRERMGLDVPIWQQYFNYLLQLVRLDLGTTMVTGQPVAKLILEALPVTFLISVLTVGISCLVAITLGTLAAFTAHKGKKLVDSVLTWITMLVDLMPSFWMALLLMLLFTLTLGWLPATGSIDYGDPLGLLRRIALPLIVLCMGQISTIARITRTSVLEVLNEDYIRTARAFGAPQLLVVFRHALKNAAMPIITVAGLAFGSLMNGTVITEFIFSIPGIGSLLIGGIKMRDYTLVQSVILVYSMLFIVVNMMTDLIYRYMDPRVKY</sequence>
<organism evidence="9 10">
    <name type="scientific">Paenibacillus sabuli</name>
    <dbReference type="NCBI Taxonomy" id="2772509"/>
    <lineage>
        <taxon>Bacteria</taxon>
        <taxon>Bacillati</taxon>
        <taxon>Bacillota</taxon>
        <taxon>Bacilli</taxon>
        <taxon>Bacillales</taxon>
        <taxon>Paenibacillaceae</taxon>
        <taxon>Paenibacillus</taxon>
    </lineage>
</organism>
<reference evidence="9" key="1">
    <citation type="submission" date="2020-09" db="EMBL/GenBank/DDBJ databases">
        <title>A novel bacterium of genus Paenibacillus, isolated from South China Sea.</title>
        <authorList>
            <person name="Huang H."/>
            <person name="Mo K."/>
            <person name="Hu Y."/>
        </authorList>
    </citation>
    <scope>NUCLEOTIDE SEQUENCE</scope>
    <source>
        <strain evidence="9">IB182496</strain>
    </source>
</reference>
<dbReference type="PANTHER" id="PTHR43163">
    <property type="entry name" value="DIPEPTIDE TRANSPORT SYSTEM PERMEASE PROTEIN DPPB-RELATED"/>
    <property type="match status" value="1"/>
</dbReference>
<feature type="transmembrane region" description="Helical" evidence="7">
    <location>
        <begin position="241"/>
        <end position="263"/>
    </location>
</feature>
<evidence type="ECO:0000256" key="4">
    <source>
        <dbReference type="ARBA" id="ARBA00022692"/>
    </source>
</evidence>
<dbReference type="EMBL" id="JACXIZ010000004">
    <property type="protein sequence ID" value="MBD2843755.1"/>
    <property type="molecule type" value="Genomic_DNA"/>
</dbReference>
<keyword evidence="10" id="KW-1185">Reference proteome</keyword>
<dbReference type="PROSITE" id="PS50928">
    <property type="entry name" value="ABC_TM1"/>
    <property type="match status" value="1"/>
</dbReference>
<name>A0A927BQ83_9BACL</name>
<protein>
    <submittedName>
        <fullName evidence="9">ABC transporter permease</fullName>
    </submittedName>
</protein>
<evidence type="ECO:0000313" key="10">
    <source>
        <dbReference type="Proteomes" id="UP000621560"/>
    </source>
</evidence>
<dbReference type="InterPro" id="IPR045621">
    <property type="entry name" value="BPD_transp_1_N"/>
</dbReference>
<feature type="transmembrane region" description="Helical" evidence="7">
    <location>
        <begin position="12"/>
        <end position="30"/>
    </location>
</feature>
<dbReference type="Pfam" id="PF19300">
    <property type="entry name" value="BPD_transp_1_N"/>
    <property type="match status" value="1"/>
</dbReference>
<feature type="transmembrane region" description="Helical" evidence="7">
    <location>
        <begin position="283"/>
        <end position="306"/>
    </location>
</feature>
<evidence type="ECO:0000259" key="8">
    <source>
        <dbReference type="PROSITE" id="PS50928"/>
    </source>
</evidence>
<dbReference type="Gene3D" id="1.10.3720.10">
    <property type="entry name" value="MetI-like"/>
    <property type="match status" value="1"/>
</dbReference>
<evidence type="ECO:0000256" key="2">
    <source>
        <dbReference type="ARBA" id="ARBA00022448"/>
    </source>
</evidence>
<keyword evidence="5 7" id="KW-1133">Transmembrane helix</keyword>
<dbReference type="GO" id="GO:0005886">
    <property type="term" value="C:plasma membrane"/>
    <property type="evidence" value="ECO:0007669"/>
    <property type="project" value="UniProtKB-SubCell"/>
</dbReference>
<evidence type="ECO:0000256" key="7">
    <source>
        <dbReference type="RuleBase" id="RU363032"/>
    </source>
</evidence>
<feature type="domain" description="ABC transmembrane type-1" evidence="8">
    <location>
        <begin position="95"/>
        <end position="306"/>
    </location>
</feature>